<dbReference type="PANTHER" id="PTHR45138">
    <property type="entry name" value="REGULATORY COMPONENTS OF SENSORY TRANSDUCTION SYSTEM"/>
    <property type="match status" value="1"/>
</dbReference>
<feature type="transmembrane region" description="Helical" evidence="4">
    <location>
        <begin position="185"/>
        <end position="201"/>
    </location>
</feature>
<dbReference type="PANTHER" id="PTHR45138:SF9">
    <property type="entry name" value="DIGUANYLATE CYCLASE DGCM-RELATED"/>
    <property type="match status" value="1"/>
</dbReference>
<feature type="transmembrane region" description="Helical" evidence="4">
    <location>
        <begin position="207"/>
        <end position="225"/>
    </location>
</feature>
<dbReference type="SUPFAM" id="SSF55073">
    <property type="entry name" value="Nucleotide cyclase"/>
    <property type="match status" value="1"/>
</dbReference>
<dbReference type="InterPro" id="IPR050469">
    <property type="entry name" value="Diguanylate_Cyclase"/>
</dbReference>
<comment type="caution">
    <text evidence="6">The sequence shown here is derived from an EMBL/GenBank/DDBJ whole genome shotgun (WGS) entry which is preliminary data.</text>
</comment>
<dbReference type="Pfam" id="PF00990">
    <property type="entry name" value="GGDEF"/>
    <property type="match status" value="1"/>
</dbReference>
<feature type="transmembrane region" description="Helical" evidence="4">
    <location>
        <begin position="62"/>
        <end position="95"/>
    </location>
</feature>
<evidence type="ECO:0000313" key="7">
    <source>
        <dbReference type="Proteomes" id="UP001069802"/>
    </source>
</evidence>
<organism evidence="6 7">
    <name type="scientific">Kiloniella laminariae</name>
    <dbReference type="NCBI Taxonomy" id="454162"/>
    <lineage>
        <taxon>Bacteria</taxon>
        <taxon>Pseudomonadati</taxon>
        <taxon>Pseudomonadota</taxon>
        <taxon>Alphaproteobacteria</taxon>
        <taxon>Rhodospirillales</taxon>
        <taxon>Kiloniellaceae</taxon>
        <taxon>Kiloniella</taxon>
    </lineage>
</organism>
<keyword evidence="4" id="KW-1133">Transmembrane helix</keyword>
<protein>
    <recommendedName>
        <fullName evidence="1">diguanylate cyclase</fullName>
        <ecNumber evidence="1">2.7.7.65</ecNumber>
    </recommendedName>
</protein>
<feature type="domain" description="GGDEF" evidence="5">
    <location>
        <begin position="255"/>
        <end position="402"/>
    </location>
</feature>
<gene>
    <name evidence="6" type="ORF">O4H49_09025</name>
</gene>
<dbReference type="CDD" id="cd01949">
    <property type="entry name" value="GGDEF"/>
    <property type="match status" value="1"/>
</dbReference>
<name>A0ABT4LII8_9PROT</name>
<accession>A0ABT4LII8</accession>
<dbReference type="Proteomes" id="UP001069802">
    <property type="component" value="Unassembled WGS sequence"/>
</dbReference>
<dbReference type="InterPro" id="IPR029787">
    <property type="entry name" value="Nucleotide_cyclase"/>
</dbReference>
<keyword evidence="4" id="KW-0812">Transmembrane</keyword>
<dbReference type="PROSITE" id="PS50887">
    <property type="entry name" value="GGDEF"/>
    <property type="match status" value="1"/>
</dbReference>
<dbReference type="InterPro" id="IPR000160">
    <property type="entry name" value="GGDEF_dom"/>
</dbReference>
<evidence type="ECO:0000313" key="6">
    <source>
        <dbReference type="EMBL" id="MCZ4280916.1"/>
    </source>
</evidence>
<dbReference type="EMBL" id="JAPWGY010000002">
    <property type="protein sequence ID" value="MCZ4280916.1"/>
    <property type="molecule type" value="Genomic_DNA"/>
</dbReference>
<dbReference type="Gene3D" id="3.30.70.270">
    <property type="match status" value="1"/>
</dbReference>
<dbReference type="SMART" id="SM00267">
    <property type="entry name" value="GGDEF"/>
    <property type="match status" value="1"/>
</dbReference>
<feature type="compositionally biased region" description="Basic and acidic residues" evidence="3">
    <location>
        <begin position="368"/>
        <end position="380"/>
    </location>
</feature>
<dbReference type="InterPro" id="IPR043128">
    <property type="entry name" value="Rev_trsase/Diguanyl_cyclase"/>
</dbReference>
<proteinExistence type="predicted"/>
<evidence type="ECO:0000256" key="4">
    <source>
        <dbReference type="SAM" id="Phobius"/>
    </source>
</evidence>
<keyword evidence="4" id="KW-0472">Membrane</keyword>
<feature type="transmembrane region" description="Helical" evidence="4">
    <location>
        <begin position="6"/>
        <end position="24"/>
    </location>
</feature>
<dbReference type="EC" id="2.7.7.65" evidence="1"/>
<evidence type="ECO:0000259" key="5">
    <source>
        <dbReference type="PROSITE" id="PS50887"/>
    </source>
</evidence>
<feature type="transmembrane region" description="Helical" evidence="4">
    <location>
        <begin position="153"/>
        <end position="173"/>
    </location>
</feature>
<comment type="catalytic activity">
    <reaction evidence="2">
        <text>2 GTP = 3',3'-c-di-GMP + 2 diphosphate</text>
        <dbReference type="Rhea" id="RHEA:24898"/>
        <dbReference type="ChEBI" id="CHEBI:33019"/>
        <dbReference type="ChEBI" id="CHEBI:37565"/>
        <dbReference type="ChEBI" id="CHEBI:58805"/>
        <dbReference type="EC" id="2.7.7.65"/>
    </reaction>
</comment>
<dbReference type="RefSeq" id="WP_269423083.1">
    <property type="nucleotide sequence ID" value="NZ_JAPWGY010000002.1"/>
</dbReference>
<reference evidence="6" key="1">
    <citation type="submission" date="2022-12" db="EMBL/GenBank/DDBJ databases">
        <title>Bacterial isolates from different developmental stages of Nematostella vectensis.</title>
        <authorList>
            <person name="Fraune S."/>
        </authorList>
    </citation>
    <scope>NUCLEOTIDE SEQUENCE</scope>
    <source>
        <strain evidence="6">G21630-S1</strain>
    </source>
</reference>
<feature type="transmembrane region" description="Helical" evidence="4">
    <location>
        <begin position="36"/>
        <end position="56"/>
    </location>
</feature>
<evidence type="ECO:0000256" key="3">
    <source>
        <dbReference type="SAM" id="MobiDB-lite"/>
    </source>
</evidence>
<evidence type="ECO:0000256" key="2">
    <source>
        <dbReference type="ARBA" id="ARBA00034247"/>
    </source>
</evidence>
<keyword evidence="7" id="KW-1185">Reference proteome</keyword>
<dbReference type="NCBIfam" id="TIGR00254">
    <property type="entry name" value="GGDEF"/>
    <property type="match status" value="1"/>
</dbReference>
<feature type="region of interest" description="Disordered" evidence="3">
    <location>
        <begin position="338"/>
        <end position="380"/>
    </location>
</feature>
<evidence type="ECO:0000256" key="1">
    <source>
        <dbReference type="ARBA" id="ARBA00012528"/>
    </source>
</evidence>
<sequence length="402" mass="44531">MISHFLKLYLPSVFLLSAAVYLALYPQSYPAPVSLLLESAPVALPVFGASICFWLRKSNPVFAFSLVAIFAYFVDVLSATQTVAVYIILPLCWLVLALSEERGLLTPSGFTKAASLVVLALIIFSLDYPAGDLGIFANFWIDLHYVLHWRPGWGPGLALPALALATFSLATLLLTVRLTRKHRPLDAGYLGALIALFGSGLRQGDQGATAIFLILISLLLILALFQESHRMAFLDELTGIPGRRALLADMKKLGRRYSLAMVDVDFFKKFNDNYGHDVGDQVLRMIASRLSQTGGGSRAYRYGGEEFTLLFPGKDAKEAIDYLEEVRERIEKTAFVVRGQDRPNKKPKRTAGPSGNKRVKITVSIGLSERKDKQDEPEDIMKNADRALYKAKDKGRNCVIRN</sequence>